<reference evidence="1 2" key="1">
    <citation type="submission" date="2020-05" db="EMBL/GenBank/DDBJ databases">
        <title>Horizontal transmission and recombination maintain forever young bacterial symbiont genomes.</title>
        <authorList>
            <person name="Russell S.L."/>
            <person name="Pepper-Tunick E."/>
            <person name="Svedberg J."/>
            <person name="Byrne A."/>
            <person name="Ruelas Castillo J."/>
            <person name="Vollmers C."/>
            <person name="Beinart R.A."/>
            <person name="Corbett-Detig R."/>
        </authorList>
    </citation>
    <scope>NUCLEOTIDE SEQUENCE [LARGE SCALE GENOMIC DNA]</scope>
    <source>
        <strain evidence="1">Santa_Monica_outfall</strain>
    </source>
</reference>
<protein>
    <submittedName>
        <fullName evidence="1">Uncharacterized protein</fullName>
    </submittedName>
</protein>
<proteinExistence type="predicted"/>
<keyword evidence="2" id="KW-1185">Reference proteome</keyword>
<dbReference type="AlphaFoldDB" id="A0A6N0HSD5"/>
<gene>
    <name evidence="1" type="ORF">HUE57_02615</name>
</gene>
<evidence type="ECO:0000313" key="1">
    <source>
        <dbReference type="EMBL" id="QKQ25305.1"/>
    </source>
</evidence>
<dbReference type="EMBL" id="CP054491">
    <property type="protein sequence ID" value="QKQ25305.1"/>
    <property type="molecule type" value="Genomic_DNA"/>
</dbReference>
<dbReference type="KEGG" id="rev:HUE57_02615"/>
<dbReference type="Proteomes" id="UP000509658">
    <property type="component" value="Chromosome"/>
</dbReference>
<name>A0A6N0HSD5_9GAMM</name>
<evidence type="ECO:0000313" key="2">
    <source>
        <dbReference type="Proteomes" id="UP000509658"/>
    </source>
</evidence>
<dbReference type="RefSeq" id="WP_174672675.1">
    <property type="nucleotide sequence ID" value="NZ_CP054491.1"/>
</dbReference>
<sequence length="77" mass="8509">MRKFVRASKPLSKRKTSRDVYAAAPRQFLRSLRNHTLRGLYTAPSVTLRRHKAAAASSPSFARALKLRIGAASTIGD</sequence>
<organism evidence="1 2">
    <name type="scientific">Candidatus Reidiella endopervernicosa</name>
    <dbReference type="NCBI Taxonomy" id="2738883"/>
    <lineage>
        <taxon>Bacteria</taxon>
        <taxon>Pseudomonadati</taxon>
        <taxon>Pseudomonadota</taxon>
        <taxon>Gammaproteobacteria</taxon>
        <taxon>Candidatus Reidiella</taxon>
    </lineage>
</organism>
<accession>A0A6N0HSD5</accession>